<dbReference type="Proteomes" id="UP000315783">
    <property type="component" value="Unassembled WGS sequence"/>
</dbReference>
<dbReference type="AlphaFoldDB" id="A0A545UP41"/>
<sequence>MTHTQPPPRPQLAHVSLLYSVPRSMTGQAGNRPSGPMTMCPRQQIEQEAPSFSVGREGPGG</sequence>
<organism evidence="2 3">
    <name type="scientific">Cordyceps javanica</name>
    <dbReference type="NCBI Taxonomy" id="43265"/>
    <lineage>
        <taxon>Eukaryota</taxon>
        <taxon>Fungi</taxon>
        <taxon>Dikarya</taxon>
        <taxon>Ascomycota</taxon>
        <taxon>Pezizomycotina</taxon>
        <taxon>Sordariomycetes</taxon>
        <taxon>Hypocreomycetidae</taxon>
        <taxon>Hypocreales</taxon>
        <taxon>Cordycipitaceae</taxon>
        <taxon>Cordyceps</taxon>
    </lineage>
</organism>
<comment type="caution">
    <text evidence="2">The sequence shown here is derived from an EMBL/GenBank/DDBJ whole genome shotgun (WGS) entry which is preliminary data.</text>
</comment>
<gene>
    <name evidence="2" type="ORF">IF1G_10084</name>
</gene>
<protein>
    <submittedName>
        <fullName evidence="2">Uncharacterized protein</fullName>
    </submittedName>
</protein>
<reference evidence="2 3" key="1">
    <citation type="journal article" date="2019" name="Appl. Microbiol. Biotechnol.">
        <title>Genome sequence of Isaria javanica and comparative genome analysis insights into family S53 peptidase evolution in fungal entomopathogens.</title>
        <authorList>
            <person name="Lin R."/>
            <person name="Zhang X."/>
            <person name="Xin B."/>
            <person name="Zou M."/>
            <person name="Gao Y."/>
            <person name="Qin F."/>
            <person name="Hu Q."/>
            <person name="Xie B."/>
            <person name="Cheng X."/>
        </authorList>
    </citation>
    <scope>NUCLEOTIDE SEQUENCE [LARGE SCALE GENOMIC DNA]</scope>
    <source>
        <strain evidence="2 3">IJ1G</strain>
    </source>
</reference>
<evidence type="ECO:0000313" key="2">
    <source>
        <dbReference type="EMBL" id="TQV91203.1"/>
    </source>
</evidence>
<dbReference type="EMBL" id="SPUK01000020">
    <property type="protein sequence ID" value="TQV91203.1"/>
    <property type="molecule type" value="Genomic_DNA"/>
</dbReference>
<accession>A0A545UP41</accession>
<name>A0A545UP41_9HYPO</name>
<proteinExistence type="predicted"/>
<evidence type="ECO:0000313" key="3">
    <source>
        <dbReference type="Proteomes" id="UP000315783"/>
    </source>
</evidence>
<feature type="region of interest" description="Disordered" evidence="1">
    <location>
        <begin position="21"/>
        <end position="61"/>
    </location>
</feature>
<evidence type="ECO:0000256" key="1">
    <source>
        <dbReference type="SAM" id="MobiDB-lite"/>
    </source>
</evidence>
<keyword evidence="3" id="KW-1185">Reference proteome</keyword>